<proteinExistence type="predicted"/>
<gene>
    <name evidence="1" type="ORF">DAPPPG734_25260</name>
</gene>
<dbReference type="Proteomes" id="UP001158961">
    <property type="component" value="Plasmid P4"/>
</dbReference>
<accession>A0AAN2FHU2</accession>
<protein>
    <submittedName>
        <fullName evidence="1">Uncharacterized protein</fullName>
    </submittedName>
</protein>
<name>A0AAN2FHU2_ENTAG</name>
<sequence length="53" mass="6010">MIMFNTKFLNFLHITITNGFYAIFSHSPGIIPKPNAAFSFKIITIISVKECEC</sequence>
<organism evidence="1 2">
    <name type="scientific">Enterobacter agglomerans</name>
    <name type="common">Erwinia herbicola</name>
    <name type="synonym">Pantoea agglomerans</name>
    <dbReference type="NCBI Taxonomy" id="549"/>
    <lineage>
        <taxon>Bacteria</taxon>
        <taxon>Pseudomonadati</taxon>
        <taxon>Pseudomonadota</taxon>
        <taxon>Gammaproteobacteria</taxon>
        <taxon>Enterobacterales</taxon>
        <taxon>Erwiniaceae</taxon>
        <taxon>Pantoea</taxon>
        <taxon>Pantoea agglomerans group</taxon>
    </lineage>
</organism>
<keyword evidence="1" id="KW-0614">Plasmid</keyword>
<evidence type="ECO:0000313" key="2">
    <source>
        <dbReference type="Proteomes" id="UP001158961"/>
    </source>
</evidence>
<reference evidence="1" key="1">
    <citation type="submission" date="2022-05" db="EMBL/GenBank/DDBJ databases">
        <authorList>
            <person name="Pothier F. J."/>
        </authorList>
    </citation>
    <scope>NUCLEOTIDE SEQUENCE</scope>
    <source>
        <strain evidence="1">DAPP-PG734</strain>
        <plasmid evidence="1">P4</plasmid>
    </source>
</reference>
<dbReference type="AlphaFoldDB" id="A0AAN2FHU2"/>
<evidence type="ECO:0000313" key="1">
    <source>
        <dbReference type="EMBL" id="CAH6383327.1"/>
    </source>
</evidence>
<geneLocation type="plasmid" evidence="1 2">
    <name>P4</name>
</geneLocation>
<dbReference type="EMBL" id="OW970319">
    <property type="protein sequence ID" value="CAH6383327.1"/>
    <property type="molecule type" value="Genomic_DNA"/>
</dbReference>